<reference evidence="3 4" key="1">
    <citation type="submission" date="2024-05" db="EMBL/GenBank/DDBJ databases">
        <title>A draft genome resource for the thread blight pathogen Marasmius tenuissimus strain MS-2.</title>
        <authorList>
            <person name="Yulfo-Soto G.E."/>
            <person name="Baruah I.K."/>
            <person name="Amoako-Attah I."/>
            <person name="Bukari Y."/>
            <person name="Meinhardt L.W."/>
            <person name="Bailey B.A."/>
            <person name="Cohen S.P."/>
        </authorList>
    </citation>
    <scope>NUCLEOTIDE SEQUENCE [LARGE SCALE GENOMIC DNA]</scope>
    <source>
        <strain evidence="3 4">MS-2</strain>
    </source>
</reference>
<evidence type="ECO:0000313" key="3">
    <source>
        <dbReference type="EMBL" id="KAL0067690.1"/>
    </source>
</evidence>
<evidence type="ECO:0000256" key="1">
    <source>
        <dbReference type="SAM" id="MobiDB-lite"/>
    </source>
</evidence>
<dbReference type="InterPro" id="IPR013087">
    <property type="entry name" value="Znf_C2H2_type"/>
</dbReference>
<keyword evidence="4" id="KW-1185">Reference proteome</keyword>
<feature type="domain" description="C2H2-type" evidence="2">
    <location>
        <begin position="195"/>
        <end position="217"/>
    </location>
</feature>
<dbReference type="Proteomes" id="UP001437256">
    <property type="component" value="Unassembled WGS sequence"/>
</dbReference>
<evidence type="ECO:0000259" key="2">
    <source>
        <dbReference type="PROSITE" id="PS00028"/>
    </source>
</evidence>
<protein>
    <recommendedName>
        <fullName evidence="2">C2H2-type domain-containing protein</fullName>
    </recommendedName>
</protein>
<organism evidence="3 4">
    <name type="scientific">Marasmius tenuissimus</name>
    <dbReference type="NCBI Taxonomy" id="585030"/>
    <lineage>
        <taxon>Eukaryota</taxon>
        <taxon>Fungi</taxon>
        <taxon>Dikarya</taxon>
        <taxon>Basidiomycota</taxon>
        <taxon>Agaricomycotina</taxon>
        <taxon>Agaricomycetes</taxon>
        <taxon>Agaricomycetidae</taxon>
        <taxon>Agaricales</taxon>
        <taxon>Marasmiineae</taxon>
        <taxon>Marasmiaceae</taxon>
        <taxon>Marasmius</taxon>
    </lineage>
</organism>
<accession>A0ABR3A2D2</accession>
<proteinExistence type="predicted"/>
<evidence type="ECO:0000313" key="4">
    <source>
        <dbReference type="Proteomes" id="UP001437256"/>
    </source>
</evidence>
<feature type="compositionally biased region" description="Low complexity" evidence="1">
    <location>
        <begin position="105"/>
        <end position="135"/>
    </location>
</feature>
<feature type="region of interest" description="Disordered" evidence="1">
    <location>
        <begin position="100"/>
        <end position="165"/>
    </location>
</feature>
<feature type="region of interest" description="Disordered" evidence="1">
    <location>
        <begin position="52"/>
        <end position="75"/>
    </location>
</feature>
<gene>
    <name evidence="3" type="ORF">AAF712_005130</name>
</gene>
<sequence>MDSMLCDMEDLVRESAPLVSPIRNPDTKRHATYFPPNFDLAEQIRMQELDLEDEHDETSSYIFRSPPAGKRMRKEKDLPPIVTPAQEIINQYRAGLSSAADAPISSSTPSESASSSLSPSTTLRCSTTDDSTWYTDSDDNLGEDGDRSRSEGDGPLTAPKIRFRQSRFDALNEMRAEAMQEMGNTGVSEDHPLVCPRTGCRETLANVHALTYHLHLHDIDAKKYKSSSSSSPPRLTHELSRSYTCNDCSLDFATRRERRTHPCVAARSRSAPTSPVYAAFGSILSKITSLN</sequence>
<dbReference type="EMBL" id="JBBXMP010000023">
    <property type="protein sequence ID" value="KAL0067690.1"/>
    <property type="molecule type" value="Genomic_DNA"/>
</dbReference>
<name>A0ABR3A2D2_9AGAR</name>
<dbReference type="PROSITE" id="PS00028">
    <property type="entry name" value="ZINC_FINGER_C2H2_1"/>
    <property type="match status" value="1"/>
</dbReference>
<comment type="caution">
    <text evidence="3">The sequence shown here is derived from an EMBL/GenBank/DDBJ whole genome shotgun (WGS) entry which is preliminary data.</text>
</comment>